<protein>
    <recommendedName>
        <fullName evidence="1">HAT C-terminal dimerisation domain-containing protein</fullName>
    </recommendedName>
</protein>
<evidence type="ECO:0000313" key="2">
    <source>
        <dbReference type="EnsemblPlants" id="AUR62040053-RA:cds"/>
    </source>
</evidence>
<dbReference type="PANTHER" id="PTHR46481:SF6">
    <property type="entry name" value="ZINC FINGER BED DOMAIN-CONTAINING PROTEIN RICESLEEPER 2-LIKE"/>
    <property type="match status" value="1"/>
</dbReference>
<reference evidence="2" key="2">
    <citation type="submission" date="2021-03" db="UniProtKB">
        <authorList>
            <consortium name="EnsemblPlants"/>
        </authorList>
    </citation>
    <scope>IDENTIFICATION</scope>
</reference>
<dbReference type="GO" id="GO:0046983">
    <property type="term" value="F:protein dimerization activity"/>
    <property type="evidence" value="ECO:0007669"/>
    <property type="project" value="InterPro"/>
</dbReference>
<sequence>MKSELKLYLEEKNLEVTVKCDVLAYWSKSMVRYPTLAIMVRDILTIPILTVPSESAFRMGKKSSSTFFSFGELAYDDEEEEAGIGVIDEDYVNIESHHK</sequence>
<organism evidence="2 3">
    <name type="scientific">Chenopodium quinoa</name>
    <name type="common">Quinoa</name>
    <dbReference type="NCBI Taxonomy" id="63459"/>
    <lineage>
        <taxon>Eukaryota</taxon>
        <taxon>Viridiplantae</taxon>
        <taxon>Streptophyta</taxon>
        <taxon>Embryophyta</taxon>
        <taxon>Tracheophyta</taxon>
        <taxon>Spermatophyta</taxon>
        <taxon>Magnoliopsida</taxon>
        <taxon>eudicotyledons</taxon>
        <taxon>Gunneridae</taxon>
        <taxon>Pentapetalae</taxon>
        <taxon>Caryophyllales</taxon>
        <taxon>Chenopodiaceae</taxon>
        <taxon>Chenopodioideae</taxon>
        <taxon>Atripliceae</taxon>
        <taxon>Chenopodium</taxon>
    </lineage>
</organism>
<dbReference type="Proteomes" id="UP000596660">
    <property type="component" value="Unplaced"/>
</dbReference>
<feature type="domain" description="HAT C-terminal dimerisation" evidence="1">
    <location>
        <begin position="4"/>
        <end position="64"/>
    </location>
</feature>
<dbReference type="InterPro" id="IPR008906">
    <property type="entry name" value="HATC_C_dom"/>
</dbReference>
<reference evidence="2" key="1">
    <citation type="journal article" date="2017" name="Nature">
        <title>The genome of Chenopodium quinoa.</title>
        <authorList>
            <person name="Jarvis D.E."/>
            <person name="Ho Y.S."/>
            <person name="Lightfoot D.J."/>
            <person name="Schmoeckel S.M."/>
            <person name="Li B."/>
            <person name="Borm T.J.A."/>
            <person name="Ohyanagi H."/>
            <person name="Mineta K."/>
            <person name="Michell C.T."/>
            <person name="Saber N."/>
            <person name="Kharbatia N.M."/>
            <person name="Rupper R.R."/>
            <person name="Sharp A.R."/>
            <person name="Dally N."/>
            <person name="Boughton B.A."/>
            <person name="Woo Y.H."/>
            <person name="Gao G."/>
            <person name="Schijlen E.G.W.M."/>
            <person name="Guo X."/>
            <person name="Momin A.A."/>
            <person name="Negrao S."/>
            <person name="Al-Babili S."/>
            <person name="Gehring C."/>
            <person name="Roessner U."/>
            <person name="Jung C."/>
            <person name="Murphy K."/>
            <person name="Arold S.T."/>
            <person name="Gojobori T."/>
            <person name="van der Linden C.G."/>
            <person name="van Loo E.N."/>
            <person name="Jellen E.N."/>
            <person name="Maughan P.J."/>
            <person name="Tester M."/>
        </authorList>
    </citation>
    <scope>NUCLEOTIDE SEQUENCE [LARGE SCALE GENOMIC DNA]</scope>
    <source>
        <strain evidence="2">cv. PI 614886</strain>
    </source>
</reference>
<dbReference type="Pfam" id="PF05699">
    <property type="entry name" value="Dimer_Tnp_hAT"/>
    <property type="match status" value="1"/>
</dbReference>
<dbReference type="InterPro" id="IPR052035">
    <property type="entry name" value="ZnF_BED_domain_contain"/>
</dbReference>
<keyword evidence="3" id="KW-1185">Reference proteome</keyword>
<evidence type="ECO:0000313" key="3">
    <source>
        <dbReference type="Proteomes" id="UP000596660"/>
    </source>
</evidence>
<dbReference type="SUPFAM" id="SSF53098">
    <property type="entry name" value="Ribonuclease H-like"/>
    <property type="match status" value="1"/>
</dbReference>
<dbReference type="PANTHER" id="PTHR46481">
    <property type="entry name" value="ZINC FINGER BED DOMAIN-CONTAINING PROTEIN 4"/>
    <property type="match status" value="1"/>
</dbReference>
<dbReference type="EnsemblPlants" id="AUR62040053-RA">
    <property type="protein sequence ID" value="AUR62040053-RA:cds"/>
    <property type="gene ID" value="AUR62040053"/>
</dbReference>
<dbReference type="AlphaFoldDB" id="A0A803N3Y2"/>
<name>A0A803N3Y2_CHEQI</name>
<evidence type="ECO:0000259" key="1">
    <source>
        <dbReference type="Pfam" id="PF05699"/>
    </source>
</evidence>
<dbReference type="InterPro" id="IPR012337">
    <property type="entry name" value="RNaseH-like_sf"/>
</dbReference>
<accession>A0A803N3Y2</accession>
<dbReference type="Gramene" id="AUR62040053-RA">
    <property type="protein sequence ID" value="AUR62040053-RA:cds"/>
    <property type="gene ID" value="AUR62040053"/>
</dbReference>
<proteinExistence type="predicted"/>